<feature type="region of interest" description="Disordered" evidence="1">
    <location>
        <begin position="129"/>
        <end position="202"/>
    </location>
</feature>
<reference evidence="2" key="4">
    <citation type="submission" date="2025-09" db="UniProtKB">
        <authorList>
            <consortium name="Ensembl"/>
        </authorList>
    </citation>
    <scope>IDENTIFICATION</scope>
</reference>
<dbReference type="EMBL" id="EAAA01002188">
    <property type="status" value="NOT_ANNOTATED_CDS"/>
    <property type="molecule type" value="Genomic_DNA"/>
</dbReference>
<accession>A0A1W3JHK0</accession>
<dbReference type="HOGENOM" id="CLU_828890_0_0_1"/>
<dbReference type="InParanoid" id="F6TV42"/>
<dbReference type="PANTHER" id="PTHR31054:SF3">
    <property type="entry name" value="ZYGOTE ARREST PROTEIN 1-LIKE"/>
    <property type="match status" value="1"/>
</dbReference>
<evidence type="ECO:0000313" key="2">
    <source>
        <dbReference type="Ensembl" id="ENSCINP00000022861.2"/>
    </source>
</evidence>
<organism evidence="2 3">
    <name type="scientific">Ciona intestinalis</name>
    <name type="common">Transparent sea squirt</name>
    <name type="synonym">Ascidia intestinalis</name>
    <dbReference type="NCBI Taxonomy" id="7719"/>
    <lineage>
        <taxon>Eukaryota</taxon>
        <taxon>Metazoa</taxon>
        <taxon>Chordata</taxon>
        <taxon>Tunicata</taxon>
        <taxon>Ascidiacea</taxon>
        <taxon>Phlebobranchia</taxon>
        <taxon>Cionidae</taxon>
        <taxon>Ciona</taxon>
    </lineage>
</organism>
<dbReference type="PANTHER" id="PTHR31054">
    <property type="entry name" value="ZYGOTE ARREST PROTEIN 1-LIKE ISOFORM X1"/>
    <property type="match status" value="1"/>
</dbReference>
<reference evidence="2" key="3">
    <citation type="submission" date="2025-08" db="UniProtKB">
        <authorList>
            <consortium name="Ensembl"/>
        </authorList>
    </citation>
    <scope>IDENTIFICATION</scope>
</reference>
<accession>F6TV42</accession>
<dbReference type="GO" id="GO:0005737">
    <property type="term" value="C:cytoplasm"/>
    <property type="evidence" value="ECO:0000318"/>
    <property type="project" value="GO_Central"/>
</dbReference>
<reference evidence="2" key="2">
    <citation type="journal article" date="2008" name="Genome Biol.">
        <title>Improved genome assembly and evidence-based global gene model set for the chordate Ciona intestinalis: new insight into intron and operon populations.</title>
        <authorList>
            <person name="Satou Y."/>
            <person name="Mineta K."/>
            <person name="Ogasawara M."/>
            <person name="Sasakura Y."/>
            <person name="Shoguchi E."/>
            <person name="Ueno K."/>
            <person name="Yamada L."/>
            <person name="Matsumoto J."/>
            <person name="Wasserscheid J."/>
            <person name="Dewar K."/>
            <person name="Wiley G.B."/>
            <person name="Macmil S.L."/>
            <person name="Roe B.A."/>
            <person name="Zeller R.W."/>
            <person name="Hastings K.E."/>
            <person name="Lemaire P."/>
            <person name="Lindquist E."/>
            <person name="Endo T."/>
            <person name="Hotta K."/>
            <person name="Inaba K."/>
        </authorList>
    </citation>
    <scope>NUCLEOTIDE SEQUENCE [LARGE SCALE GENOMIC DNA]</scope>
    <source>
        <strain evidence="2">wild type</strain>
    </source>
</reference>
<protein>
    <submittedName>
        <fullName evidence="2">Zygote arrest protein 1-like</fullName>
    </submittedName>
</protein>
<dbReference type="Ensembl" id="ENSCINT00000023107.2">
    <property type="protein sequence ID" value="ENSCINP00000022861.2"/>
    <property type="gene ID" value="ENSCING00000012169.2"/>
</dbReference>
<proteinExistence type="predicted"/>
<sequence>MNTKATLRLATKMTKDESNCGNTKPNTKEAIIDVIGSPMRNTLMWQSLSPGLRAEALKRAQLVQLLKQVNPELQLCRKSTNDASVQAKTTLEKGIQVPDIRFELAANWKVKPRKPIVCGGFVGPGVRIKPRQSTPSCDARQNFPGYPPMINLRRPPPFTVSRSILRPEAPPHTPRGIAAHTNQPVRRQQKDENRKANSPCKPAEQMTISTADYGSYIAAKRKKAAELEGKTVETKLTIEDCEEKVDLENKVANNQKTASSGDDDSVVVVLDEPKKERDLERKYGQFFCRRCLRGWSSRNVWCVRNSCKVYIKQTCNMCHRIVNPYLVCHLPGPFV</sequence>
<reference evidence="3" key="1">
    <citation type="journal article" date="2002" name="Science">
        <title>The draft genome of Ciona intestinalis: insights into chordate and vertebrate origins.</title>
        <authorList>
            <person name="Dehal P."/>
            <person name="Satou Y."/>
            <person name="Campbell R.K."/>
            <person name="Chapman J."/>
            <person name="Degnan B."/>
            <person name="De Tomaso A."/>
            <person name="Davidson B."/>
            <person name="Di Gregorio A."/>
            <person name="Gelpke M."/>
            <person name="Goodstein D.M."/>
            <person name="Harafuji N."/>
            <person name="Hastings K.E."/>
            <person name="Ho I."/>
            <person name="Hotta K."/>
            <person name="Huang W."/>
            <person name="Kawashima T."/>
            <person name="Lemaire P."/>
            <person name="Martinez D."/>
            <person name="Meinertzhagen I.A."/>
            <person name="Necula S."/>
            <person name="Nonaka M."/>
            <person name="Putnam N."/>
            <person name="Rash S."/>
            <person name="Saiga H."/>
            <person name="Satake M."/>
            <person name="Terry A."/>
            <person name="Yamada L."/>
            <person name="Wang H.G."/>
            <person name="Awazu S."/>
            <person name="Azumi K."/>
            <person name="Boore J."/>
            <person name="Branno M."/>
            <person name="Chin-Bow S."/>
            <person name="DeSantis R."/>
            <person name="Doyle S."/>
            <person name="Francino P."/>
            <person name="Keys D.N."/>
            <person name="Haga S."/>
            <person name="Hayashi H."/>
            <person name="Hino K."/>
            <person name="Imai K.S."/>
            <person name="Inaba K."/>
            <person name="Kano S."/>
            <person name="Kobayashi K."/>
            <person name="Kobayashi M."/>
            <person name="Lee B.I."/>
            <person name="Makabe K.W."/>
            <person name="Manohar C."/>
            <person name="Matassi G."/>
            <person name="Medina M."/>
            <person name="Mochizuki Y."/>
            <person name="Mount S."/>
            <person name="Morishita T."/>
            <person name="Miura S."/>
            <person name="Nakayama A."/>
            <person name="Nishizaka S."/>
            <person name="Nomoto H."/>
            <person name="Ohta F."/>
            <person name="Oishi K."/>
            <person name="Rigoutsos I."/>
            <person name="Sano M."/>
            <person name="Sasaki A."/>
            <person name="Sasakura Y."/>
            <person name="Shoguchi E."/>
            <person name="Shin-i T."/>
            <person name="Spagnuolo A."/>
            <person name="Stainier D."/>
            <person name="Suzuki M.M."/>
            <person name="Tassy O."/>
            <person name="Takatori N."/>
            <person name="Tokuoka M."/>
            <person name="Yagi K."/>
            <person name="Yoshizaki F."/>
            <person name="Wada S."/>
            <person name="Zhang C."/>
            <person name="Hyatt P.D."/>
            <person name="Larimer F."/>
            <person name="Detter C."/>
            <person name="Doggett N."/>
            <person name="Glavina T."/>
            <person name="Hawkins T."/>
            <person name="Richardson P."/>
            <person name="Lucas S."/>
            <person name="Kohara Y."/>
            <person name="Levine M."/>
            <person name="Satoh N."/>
            <person name="Rokhsar D.S."/>
        </authorList>
    </citation>
    <scope>NUCLEOTIDE SEQUENCE [LARGE SCALE GENOMIC DNA]</scope>
</reference>
<dbReference type="InterPro" id="IPR026775">
    <property type="entry name" value="Zar1"/>
</dbReference>
<keyword evidence="3" id="KW-1185">Reference proteome</keyword>
<evidence type="ECO:0000313" key="3">
    <source>
        <dbReference type="Proteomes" id="UP000008144"/>
    </source>
</evidence>
<name>F6TV42_CIOIN</name>
<dbReference type="Proteomes" id="UP000008144">
    <property type="component" value="Chromosome 5"/>
</dbReference>
<dbReference type="AlphaFoldDB" id="F6TV42"/>
<dbReference type="OMA" id="VPDIRFE"/>
<dbReference type="GeneID" id="100181810"/>
<dbReference type="OrthoDB" id="10593334at2759"/>
<evidence type="ECO:0000256" key="1">
    <source>
        <dbReference type="SAM" id="MobiDB-lite"/>
    </source>
</evidence>
<dbReference type="GeneTree" id="ENSGT00390000012305"/>
<dbReference type="RefSeq" id="XP_026690417.1">
    <property type="nucleotide sequence ID" value="XM_026834616.1"/>
</dbReference>
<dbReference type="GO" id="GO:0006412">
    <property type="term" value="P:translation"/>
    <property type="evidence" value="ECO:0000318"/>
    <property type="project" value="GO_Central"/>
</dbReference>
<gene>
    <name evidence="2" type="primary">LOC100181810</name>
</gene>